<reference evidence="2 3" key="1">
    <citation type="submission" date="2014-07" db="EMBL/GenBank/DDBJ databases">
        <title>Methanogenic archaea and the global carbon cycle.</title>
        <authorList>
            <person name="Henriksen J.R."/>
            <person name="Luke J."/>
            <person name="Reinhart S."/>
            <person name="Benedict M.N."/>
            <person name="Youngblut N.D."/>
            <person name="Metcalf M.E."/>
            <person name="Whitaker R.J."/>
            <person name="Metcalf W.W."/>
        </authorList>
    </citation>
    <scope>NUCLEOTIDE SEQUENCE [LARGE SCALE GENOMIC DNA]</scope>
    <source>
        <strain evidence="2 3">Z-761</strain>
    </source>
</reference>
<proteinExistence type="predicted"/>
<dbReference type="RefSeq" id="WP_048118974.1">
    <property type="nucleotide sequence ID" value="NZ_CP009520.1"/>
</dbReference>
<dbReference type="Gene3D" id="3.30.2010.10">
    <property type="entry name" value="Metalloproteases ('zincins'), catalytic domain"/>
    <property type="match status" value="1"/>
</dbReference>
<protein>
    <submittedName>
        <fullName evidence="2">Putative metal-dependent hydrolase</fullName>
    </submittedName>
</protein>
<dbReference type="KEGG" id="mvc:MSVAZ_1010"/>
<accession>A0A0E3Q4K9</accession>
<dbReference type="Proteomes" id="UP000033096">
    <property type="component" value="Chromosome"/>
</dbReference>
<dbReference type="InterPro" id="IPR053136">
    <property type="entry name" value="UTP_pyrophosphatase-like"/>
</dbReference>
<dbReference type="STRING" id="1434123.MSVAZ_1010"/>
<dbReference type="PANTHER" id="PTHR30399">
    <property type="entry name" value="UNCHARACTERIZED PROTEIN YGJP"/>
    <property type="match status" value="1"/>
</dbReference>
<dbReference type="EMBL" id="CP009520">
    <property type="protein sequence ID" value="AKB43279.1"/>
    <property type="molecule type" value="Genomic_DNA"/>
</dbReference>
<evidence type="ECO:0000313" key="3">
    <source>
        <dbReference type="Proteomes" id="UP000033096"/>
    </source>
</evidence>
<dbReference type="AlphaFoldDB" id="A0A0E3Q4K9"/>
<organism evidence="2 3">
    <name type="scientific">Methanosarcina vacuolata Z-761</name>
    <dbReference type="NCBI Taxonomy" id="1434123"/>
    <lineage>
        <taxon>Archaea</taxon>
        <taxon>Methanobacteriati</taxon>
        <taxon>Methanobacteriota</taxon>
        <taxon>Stenosarchaea group</taxon>
        <taxon>Methanomicrobia</taxon>
        <taxon>Methanosarcinales</taxon>
        <taxon>Methanosarcinaceae</taxon>
        <taxon>Methanosarcina</taxon>
    </lineage>
</organism>
<evidence type="ECO:0000259" key="1">
    <source>
        <dbReference type="Pfam" id="PF01863"/>
    </source>
</evidence>
<dbReference type="GO" id="GO:0016787">
    <property type="term" value="F:hydrolase activity"/>
    <property type="evidence" value="ECO:0007669"/>
    <property type="project" value="UniProtKB-KW"/>
</dbReference>
<dbReference type="GeneID" id="24809410"/>
<gene>
    <name evidence="2" type="ORF">MSVAZ_1010</name>
</gene>
<dbReference type="InterPro" id="IPR002725">
    <property type="entry name" value="YgjP-like_metallopeptidase"/>
</dbReference>
<keyword evidence="2" id="KW-0378">Hydrolase</keyword>
<dbReference type="HOGENOM" id="CLU_065947_1_1_2"/>
<dbReference type="CDD" id="cd07344">
    <property type="entry name" value="M48_yhfN_like"/>
    <property type="match status" value="1"/>
</dbReference>
<feature type="domain" description="YgjP-like metallopeptidase" evidence="1">
    <location>
        <begin position="24"/>
        <end position="228"/>
    </location>
</feature>
<dbReference type="Pfam" id="PF01863">
    <property type="entry name" value="YgjP-like"/>
    <property type="match status" value="1"/>
</dbReference>
<dbReference type="PANTHER" id="PTHR30399:SF1">
    <property type="entry name" value="UTP PYROPHOSPHATASE"/>
    <property type="match status" value="1"/>
</dbReference>
<name>A0A0E3Q4K9_9EURY</name>
<evidence type="ECO:0000313" key="2">
    <source>
        <dbReference type="EMBL" id="AKB43279.1"/>
    </source>
</evidence>
<dbReference type="PATRIC" id="fig|1434123.4.peg.1177"/>
<sequence>MNTQIELGDITVDVVFKDIKNIHLSVYPPAGRVKISAPLRMNIDTIRVFAISKLGWIKKKQKKFREQERETPREYLDLESHYVWGRRYLLKVIEVDEAPSVELKHNKMILRVRPGADDKKKQSVIDAWYREQLKKAVPPVIAMWEPLLGVKVERFFVQRMKTKWGSCNHKARNIRLNTELAKKPKECLEYTIVHEMAHLLEPTHNSRFITLMDQFMPKWQFCKDKLNQLPVSHEEWAY</sequence>
<keyword evidence="3" id="KW-1185">Reference proteome</keyword>